<organism evidence="2 3">
    <name type="scientific">Chlamydomonas reinhardtii</name>
    <name type="common">Chlamydomonas smithii</name>
    <dbReference type="NCBI Taxonomy" id="3055"/>
    <lineage>
        <taxon>Eukaryota</taxon>
        <taxon>Viridiplantae</taxon>
        <taxon>Chlorophyta</taxon>
        <taxon>core chlorophytes</taxon>
        <taxon>Chlorophyceae</taxon>
        <taxon>CS clade</taxon>
        <taxon>Chlamydomonadales</taxon>
        <taxon>Chlamydomonadaceae</taxon>
        <taxon>Chlamydomonas</taxon>
    </lineage>
</organism>
<feature type="compositionally biased region" description="Gly residues" evidence="1">
    <location>
        <begin position="238"/>
        <end position="253"/>
    </location>
</feature>
<dbReference type="AlphaFoldDB" id="A0A2K3D867"/>
<sequence length="654" mass="67881">MNSSILTTAFAGTAAQEEDSLGLPTYAQFKKYAAFRTEIADFGIDLRQLTRLLAECHYGVGVGGLGLGDLPILFNANAQKAGVLGFEGVLRLCRTLRPRLAKVEDMLSADTDNQRDPVKYRPSTAGPRLGGSGGGTGLLHTSRTLRRGDTSATPLDFASAMAIGGEPMSATGAGGGGGGSSGPTPMARGVSFRQHPGMLGRQDSSASMAGPGPDGPGGVGMGLSPRGRPASASRLGALGRGGGGGGAGAGDDGAGPSTSGRGAGGGGGYGGGSLLGLMAMKDPPVLLREALPPPPCAFPAISARISGIQVLYRDGEMTRVALALRDLQRDWETACAAAALSRVIQRGGRSQPPPLAQGSGGGPDDGQGGARGEIPLEGRIWLLLLHGCCLMLEGRHKNARRSLQAAESLFNPNVLGLEHPYHYCIHLCFGLLGYYEQQYEEAIEKFESARELADLVSRGSLDVTARRNAAACRNNKGVCHSLLGNRAEAVAEFRSAYALVRAATGVPEVPEAVVALRNLNKALKQGFALNTSRLRPTSAPPMYAHVGVTSIAKADRLTTFLQNAITMRPPAPVAALPAWCEKVSADDIVARKKAKEAAKKAADKAKSADPKKAKPKAKKPPPFIAMENFPAPSYNLANVKMEAKKKGAKKKAAA</sequence>
<dbReference type="InParanoid" id="A0A2K3D867"/>
<feature type="region of interest" description="Disordered" evidence="1">
    <location>
        <begin position="112"/>
        <end position="152"/>
    </location>
</feature>
<feature type="compositionally biased region" description="Gly residues" evidence="1">
    <location>
        <begin position="358"/>
        <end position="370"/>
    </location>
</feature>
<feature type="compositionally biased region" description="Basic and acidic residues" evidence="1">
    <location>
        <begin position="595"/>
        <end position="612"/>
    </location>
</feature>
<evidence type="ECO:0000313" key="3">
    <source>
        <dbReference type="Proteomes" id="UP000006906"/>
    </source>
</evidence>
<gene>
    <name evidence="2" type="ORF">CHLRE_11g468900v5</name>
</gene>
<feature type="compositionally biased region" description="Low complexity" evidence="1">
    <location>
        <begin position="222"/>
        <end position="237"/>
    </location>
</feature>
<dbReference type="GeneID" id="5725099"/>
<name>A0A2K3D867_CHLRE</name>
<evidence type="ECO:0000313" key="2">
    <source>
        <dbReference type="EMBL" id="PNW76727.1"/>
    </source>
</evidence>
<feature type="compositionally biased region" description="Gly residues" evidence="1">
    <location>
        <begin position="128"/>
        <end position="137"/>
    </location>
</feature>
<dbReference type="OMA" id="YYEQQYE"/>
<feature type="compositionally biased region" description="Gly residues" evidence="1">
    <location>
        <begin position="172"/>
        <end position="181"/>
    </location>
</feature>
<dbReference type="Proteomes" id="UP000006906">
    <property type="component" value="Chromosome 11"/>
</dbReference>
<feature type="region of interest" description="Disordered" evidence="1">
    <location>
        <begin position="345"/>
        <end position="370"/>
    </location>
</feature>
<evidence type="ECO:0000256" key="1">
    <source>
        <dbReference type="SAM" id="MobiDB-lite"/>
    </source>
</evidence>
<dbReference type="InterPro" id="IPR011990">
    <property type="entry name" value="TPR-like_helical_dom_sf"/>
</dbReference>
<dbReference type="ExpressionAtlas" id="A0A2K3D867">
    <property type="expression patterns" value="baseline"/>
</dbReference>
<accession>A0A2K3D867</accession>
<dbReference type="Gramene" id="PNW76727">
    <property type="protein sequence ID" value="PNW76727"/>
    <property type="gene ID" value="CHLRE_11g468900v5"/>
</dbReference>
<feature type="region of interest" description="Disordered" evidence="1">
    <location>
        <begin position="595"/>
        <end position="626"/>
    </location>
</feature>
<dbReference type="RefSeq" id="XP_042919589.1">
    <property type="nucleotide sequence ID" value="XM_043067584.1"/>
</dbReference>
<dbReference type="SUPFAM" id="SSF48452">
    <property type="entry name" value="TPR-like"/>
    <property type="match status" value="1"/>
</dbReference>
<dbReference type="KEGG" id="cre:CHLRE_11g468900v5"/>
<keyword evidence="3" id="KW-1185">Reference proteome</keyword>
<dbReference type="EMBL" id="CM008972">
    <property type="protein sequence ID" value="PNW76727.1"/>
    <property type="molecule type" value="Genomic_DNA"/>
</dbReference>
<protein>
    <submittedName>
        <fullName evidence="2">Uncharacterized protein</fullName>
    </submittedName>
</protein>
<reference evidence="2 3" key="1">
    <citation type="journal article" date="2007" name="Science">
        <title>The Chlamydomonas genome reveals the evolution of key animal and plant functions.</title>
        <authorList>
            <person name="Merchant S.S."/>
            <person name="Prochnik S.E."/>
            <person name="Vallon O."/>
            <person name="Harris E.H."/>
            <person name="Karpowicz S.J."/>
            <person name="Witman G.B."/>
            <person name="Terry A."/>
            <person name="Salamov A."/>
            <person name="Fritz-Laylin L.K."/>
            <person name="Marechal-Drouard L."/>
            <person name="Marshall W.F."/>
            <person name="Qu L.H."/>
            <person name="Nelson D.R."/>
            <person name="Sanderfoot A.A."/>
            <person name="Spalding M.H."/>
            <person name="Kapitonov V.V."/>
            <person name="Ren Q."/>
            <person name="Ferris P."/>
            <person name="Lindquist E."/>
            <person name="Shapiro H."/>
            <person name="Lucas S.M."/>
            <person name="Grimwood J."/>
            <person name="Schmutz J."/>
            <person name="Cardol P."/>
            <person name="Cerutti H."/>
            <person name="Chanfreau G."/>
            <person name="Chen C.L."/>
            <person name="Cognat V."/>
            <person name="Croft M.T."/>
            <person name="Dent R."/>
            <person name="Dutcher S."/>
            <person name="Fernandez E."/>
            <person name="Fukuzawa H."/>
            <person name="Gonzalez-Ballester D."/>
            <person name="Gonzalez-Halphen D."/>
            <person name="Hallmann A."/>
            <person name="Hanikenne M."/>
            <person name="Hippler M."/>
            <person name="Inwood W."/>
            <person name="Jabbari K."/>
            <person name="Kalanon M."/>
            <person name="Kuras R."/>
            <person name="Lefebvre P.A."/>
            <person name="Lemaire S.D."/>
            <person name="Lobanov A.V."/>
            <person name="Lohr M."/>
            <person name="Manuell A."/>
            <person name="Meier I."/>
            <person name="Mets L."/>
            <person name="Mittag M."/>
            <person name="Mittelmeier T."/>
            <person name="Moroney J.V."/>
            <person name="Moseley J."/>
            <person name="Napoli C."/>
            <person name="Nedelcu A.M."/>
            <person name="Niyogi K."/>
            <person name="Novoselov S.V."/>
            <person name="Paulsen I.T."/>
            <person name="Pazour G."/>
            <person name="Purton S."/>
            <person name="Ral J.P."/>
            <person name="Riano-Pachon D.M."/>
            <person name="Riekhof W."/>
            <person name="Rymarquis L."/>
            <person name="Schroda M."/>
            <person name="Stern D."/>
            <person name="Umen J."/>
            <person name="Willows R."/>
            <person name="Wilson N."/>
            <person name="Zimmer S.L."/>
            <person name="Allmer J."/>
            <person name="Balk J."/>
            <person name="Bisova K."/>
            <person name="Chen C.J."/>
            <person name="Elias M."/>
            <person name="Gendler K."/>
            <person name="Hauser C."/>
            <person name="Lamb M.R."/>
            <person name="Ledford H."/>
            <person name="Long J.C."/>
            <person name="Minagawa J."/>
            <person name="Page M.D."/>
            <person name="Pan J."/>
            <person name="Pootakham W."/>
            <person name="Roje S."/>
            <person name="Rose A."/>
            <person name="Stahlberg E."/>
            <person name="Terauchi A.M."/>
            <person name="Yang P."/>
            <person name="Ball S."/>
            <person name="Bowler C."/>
            <person name="Dieckmann C.L."/>
            <person name="Gladyshev V.N."/>
            <person name="Green P."/>
            <person name="Jorgensen R."/>
            <person name="Mayfield S."/>
            <person name="Mueller-Roeber B."/>
            <person name="Rajamani S."/>
            <person name="Sayre R.T."/>
            <person name="Brokstein P."/>
            <person name="Dubchak I."/>
            <person name="Goodstein D."/>
            <person name="Hornick L."/>
            <person name="Huang Y.W."/>
            <person name="Jhaveri J."/>
            <person name="Luo Y."/>
            <person name="Martinez D."/>
            <person name="Ngau W.C."/>
            <person name="Otillar B."/>
            <person name="Poliakov A."/>
            <person name="Porter A."/>
            <person name="Szajkowski L."/>
            <person name="Werner G."/>
            <person name="Zhou K."/>
            <person name="Grigoriev I.V."/>
            <person name="Rokhsar D.S."/>
            <person name="Grossman A.R."/>
        </authorList>
    </citation>
    <scope>NUCLEOTIDE SEQUENCE [LARGE SCALE GENOMIC DNA]</scope>
    <source>
        <strain evidence="3">CC-503</strain>
    </source>
</reference>
<dbReference type="Gene3D" id="1.25.40.10">
    <property type="entry name" value="Tetratricopeptide repeat domain"/>
    <property type="match status" value="1"/>
</dbReference>
<proteinExistence type="predicted"/>
<dbReference type="OrthoDB" id="535553at2759"/>
<feature type="region of interest" description="Disordered" evidence="1">
    <location>
        <begin position="166"/>
        <end position="266"/>
    </location>
</feature>